<gene>
    <name evidence="8" type="primary">cypA2</name>
    <name evidence="8" type="ordered locus">sce4633</name>
</gene>
<dbReference type="SUPFAM" id="SSF48264">
    <property type="entry name" value="Cytochrome P450"/>
    <property type="match status" value="1"/>
</dbReference>
<dbReference type="GO" id="GO:0005506">
    <property type="term" value="F:iron ion binding"/>
    <property type="evidence" value="ECO:0007669"/>
    <property type="project" value="InterPro"/>
</dbReference>
<name>A9F9S4_SORC5</name>
<reference evidence="8 9" key="1">
    <citation type="journal article" date="2007" name="Nat. Biotechnol.">
        <title>Complete genome sequence of the myxobacterium Sorangium cellulosum.</title>
        <authorList>
            <person name="Schneiker S."/>
            <person name="Perlova O."/>
            <person name="Kaiser O."/>
            <person name="Gerth K."/>
            <person name="Alici A."/>
            <person name="Altmeyer M.O."/>
            <person name="Bartels D."/>
            <person name="Bekel T."/>
            <person name="Beyer S."/>
            <person name="Bode E."/>
            <person name="Bode H.B."/>
            <person name="Bolten C.J."/>
            <person name="Choudhuri J.V."/>
            <person name="Doss S."/>
            <person name="Elnakady Y.A."/>
            <person name="Frank B."/>
            <person name="Gaigalat L."/>
            <person name="Goesmann A."/>
            <person name="Groeger C."/>
            <person name="Gross F."/>
            <person name="Jelsbak L."/>
            <person name="Jelsbak L."/>
            <person name="Kalinowski J."/>
            <person name="Kegler C."/>
            <person name="Knauber T."/>
            <person name="Konietzny S."/>
            <person name="Kopp M."/>
            <person name="Krause L."/>
            <person name="Krug D."/>
            <person name="Linke B."/>
            <person name="Mahmud T."/>
            <person name="Martinez-Arias R."/>
            <person name="McHardy A.C."/>
            <person name="Merai M."/>
            <person name="Meyer F."/>
            <person name="Mormann S."/>
            <person name="Munoz-Dorado J."/>
            <person name="Perez J."/>
            <person name="Pradella S."/>
            <person name="Rachid S."/>
            <person name="Raddatz G."/>
            <person name="Rosenau F."/>
            <person name="Rueckert C."/>
            <person name="Sasse F."/>
            <person name="Scharfe M."/>
            <person name="Schuster S.C."/>
            <person name="Suen G."/>
            <person name="Treuner-Lange A."/>
            <person name="Velicer G.J."/>
            <person name="Vorholter F.-J."/>
            <person name="Weissman K.J."/>
            <person name="Welch R.D."/>
            <person name="Wenzel S.C."/>
            <person name="Whitworth D.E."/>
            <person name="Wilhelm S."/>
            <person name="Wittmann C."/>
            <person name="Bloecker H."/>
            <person name="Puehler A."/>
            <person name="Mueller R."/>
        </authorList>
    </citation>
    <scope>NUCLEOTIDE SEQUENCE [LARGE SCALE GENOMIC DNA]</scope>
    <source>
        <strain evidence="9">So ce56</strain>
    </source>
</reference>
<dbReference type="InterPro" id="IPR002397">
    <property type="entry name" value="Cyt_P450_B"/>
</dbReference>
<evidence type="ECO:0000256" key="6">
    <source>
        <dbReference type="ARBA" id="ARBA00023033"/>
    </source>
</evidence>
<dbReference type="OrthoDB" id="9801155at2"/>
<dbReference type="Gene3D" id="1.10.630.10">
    <property type="entry name" value="Cytochrome P450"/>
    <property type="match status" value="1"/>
</dbReference>
<dbReference type="InterPro" id="IPR001128">
    <property type="entry name" value="Cyt_P450"/>
</dbReference>
<dbReference type="GO" id="GO:0036199">
    <property type="term" value="F:cholest-4-en-3-one 26-monooxygenase activity"/>
    <property type="evidence" value="ECO:0007669"/>
    <property type="project" value="TreeGrafter"/>
</dbReference>
<dbReference type="CDD" id="cd11078">
    <property type="entry name" value="CYP130-like"/>
    <property type="match status" value="1"/>
</dbReference>
<comment type="similarity">
    <text evidence="1 7">Belongs to the cytochrome P450 family.</text>
</comment>
<dbReference type="PANTHER" id="PTHR46696">
    <property type="entry name" value="P450, PUTATIVE (EUROFUNG)-RELATED"/>
    <property type="match status" value="1"/>
</dbReference>
<keyword evidence="4 7" id="KW-0560">Oxidoreductase</keyword>
<evidence type="ECO:0000256" key="7">
    <source>
        <dbReference type="RuleBase" id="RU000461"/>
    </source>
</evidence>
<dbReference type="KEGG" id="scl:sce4633"/>
<dbReference type="Proteomes" id="UP000002139">
    <property type="component" value="Chromosome"/>
</dbReference>
<dbReference type="eggNOG" id="COG2124">
    <property type="taxonomic scope" value="Bacteria"/>
</dbReference>
<dbReference type="PANTHER" id="PTHR46696:SF4">
    <property type="entry name" value="BIOTIN BIOSYNTHESIS CYTOCHROME P450"/>
    <property type="match status" value="1"/>
</dbReference>
<keyword evidence="6 7" id="KW-0503">Monooxygenase</keyword>
<evidence type="ECO:0000256" key="5">
    <source>
        <dbReference type="ARBA" id="ARBA00023004"/>
    </source>
</evidence>
<proteinExistence type="inferred from homology"/>
<dbReference type="EMBL" id="AM746676">
    <property type="protein sequence ID" value="CAN94796.1"/>
    <property type="molecule type" value="Genomic_DNA"/>
</dbReference>
<protein>
    <submittedName>
        <fullName evidence="8">Cytochrome P450 CYP109D1</fullName>
        <ecNumber evidence="8">1.14.-.-</ecNumber>
    </submittedName>
</protein>
<keyword evidence="2 7" id="KW-0349">Heme</keyword>
<dbReference type="SMR" id="A9F9S4"/>
<dbReference type="PRINTS" id="PR00359">
    <property type="entry name" value="BP450"/>
</dbReference>
<evidence type="ECO:0000256" key="1">
    <source>
        <dbReference type="ARBA" id="ARBA00010617"/>
    </source>
</evidence>
<evidence type="ECO:0000313" key="8">
    <source>
        <dbReference type="EMBL" id="CAN94796.1"/>
    </source>
</evidence>
<keyword evidence="5 7" id="KW-0408">Iron</keyword>
<sequence>METETAPSPSPEQIDLSAPSVIADPYPAYRALRGRSPVLYARVPAGGAAGLGEPIRAYALLRHAEVLAALRDPQTFSSNVTDKIRVLPRITLLHDDPPRHTHLRRLVSRSFTPRRIAELEPWIGRLAASLLEATGDGPSDLMGAYAMPLPMMVIATLLGIPAERYVQFRSWSESVMSYSGIPAEERASRGKAMVDFFAAELEARRRAPSGDLISALVEAEIDGARLDTPEAVGFCVGLLVAGNDTTTNLIGNMAHLLSERPELYRRAQQDRSLVGPIIEETLRHSSPVQRLLRVTTRPVDVSGVMIPAGHLVDVVFGAANRDPAVFEEPDAFRLDRPPAEHLAFGQGTHFCIGAALARMEARIALNALLDCYESITPGEAPPLRQTRAIMPLGFESLPLVLRRSRATA</sequence>
<dbReference type="GO" id="GO:0006707">
    <property type="term" value="P:cholesterol catabolic process"/>
    <property type="evidence" value="ECO:0007669"/>
    <property type="project" value="TreeGrafter"/>
</dbReference>
<dbReference type="FunFam" id="1.10.630.10:FF:000018">
    <property type="entry name" value="Cytochrome P450 monooxygenase"/>
    <property type="match status" value="1"/>
</dbReference>
<keyword evidence="3 7" id="KW-0479">Metal-binding</keyword>
<dbReference type="PRINTS" id="PR00385">
    <property type="entry name" value="P450"/>
</dbReference>
<evidence type="ECO:0000256" key="4">
    <source>
        <dbReference type="ARBA" id="ARBA00023002"/>
    </source>
</evidence>
<keyword evidence="9" id="KW-1185">Reference proteome</keyword>
<dbReference type="GO" id="GO:0020037">
    <property type="term" value="F:heme binding"/>
    <property type="evidence" value="ECO:0007669"/>
    <property type="project" value="InterPro"/>
</dbReference>
<accession>A9F9S4</accession>
<dbReference type="EC" id="1.14.-.-" evidence="8"/>
<dbReference type="RefSeq" id="WP_012237265.1">
    <property type="nucleotide sequence ID" value="NC_010162.1"/>
</dbReference>
<dbReference type="STRING" id="448385.sce4633"/>
<organism evidence="8 9">
    <name type="scientific">Sorangium cellulosum (strain So ce56)</name>
    <name type="common">Polyangium cellulosum (strain So ce56)</name>
    <dbReference type="NCBI Taxonomy" id="448385"/>
    <lineage>
        <taxon>Bacteria</taxon>
        <taxon>Pseudomonadati</taxon>
        <taxon>Myxococcota</taxon>
        <taxon>Polyangia</taxon>
        <taxon>Polyangiales</taxon>
        <taxon>Polyangiaceae</taxon>
        <taxon>Sorangium</taxon>
    </lineage>
</organism>
<evidence type="ECO:0000256" key="3">
    <source>
        <dbReference type="ARBA" id="ARBA00022723"/>
    </source>
</evidence>
<evidence type="ECO:0000313" key="9">
    <source>
        <dbReference type="Proteomes" id="UP000002139"/>
    </source>
</evidence>
<evidence type="ECO:0000256" key="2">
    <source>
        <dbReference type="ARBA" id="ARBA00022617"/>
    </source>
</evidence>
<dbReference type="Pfam" id="PF00067">
    <property type="entry name" value="p450"/>
    <property type="match status" value="1"/>
</dbReference>
<dbReference type="InterPro" id="IPR017972">
    <property type="entry name" value="Cyt_P450_CS"/>
</dbReference>
<dbReference type="AlphaFoldDB" id="A9F9S4"/>
<dbReference type="HOGENOM" id="CLU_033716_0_2_7"/>
<dbReference type="GO" id="GO:0008395">
    <property type="term" value="F:steroid hydroxylase activity"/>
    <property type="evidence" value="ECO:0007669"/>
    <property type="project" value="TreeGrafter"/>
</dbReference>
<dbReference type="PROSITE" id="PS00086">
    <property type="entry name" value="CYTOCHROME_P450"/>
    <property type="match status" value="1"/>
</dbReference>
<dbReference type="InterPro" id="IPR036396">
    <property type="entry name" value="Cyt_P450_sf"/>
</dbReference>